<dbReference type="PANTHER" id="PTHR46233:SF3">
    <property type="entry name" value="HYDROXYACYLGLUTATHIONE HYDROLASE GLOC"/>
    <property type="match status" value="1"/>
</dbReference>
<dbReference type="InterPro" id="IPR001279">
    <property type="entry name" value="Metallo-B-lactamas"/>
</dbReference>
<keyword evidence="7" id="KW-1185">Reference proteome</keyword>
<dbReference type="Gene3D" id="3.60.15.10">
    <property type="entry name" value="Ribonuclease Z/Hydroxyacylglutathione hydrolase-like"/>
    <property type="match status" value="1"/>
</dbReference>
<gene>
    <name evidence="6" type="ORF">GOQ27_14560</name>
</gene>
<dbReference type="InterPro" id="IPR051453">
    <property type="entry name" value="MBL_Glyoxalase_II"/>
</dbReference>
<comment type="caution">
    <text evidence="6">The sequence shown here is derived from an EMBL/GenBank/DDBJ whole genome shotgun (WGS) entry which is preliminary data.</text>
</comment>
<keyword evidence="4" id="KW-0862">Zinc</keyword>
<dbReference type="Pfam" id="PF00753">
    <property type="entry name" value="Lactamase_B"/>
    <property type="match status" value="1"/>
</dbReference>
<keyword evidence="2" id="KW-0479">Metal-binding</keyword>
<evidence type="ECO:0000256" key="1">
    <source>
        <dbReference type="ARBA" id="ARBA00001947"/>
    </source>
</evidence>
<dbReference type="GO" id="GO:0046872">
    <property type="term" value="F:metal ion binding"/>
    <property type="evidence" value="ECO:0007669"/>
    <property type="project" value="UniProtKB-KW"/>
</dbReference>
<dbReference type="SUPFAM" id="SSF56281">
    <property type="entry name" value="Metallo-hydrolase/oxidoreductase"/>
    <property type="match status" value="1"/>
</dbReference>
<reference evidence="6" key="1">
    <citation type="submission" date="2019-12" db="EMBL/GenBank/DDBJ databases">
        <title>Clostridiaceae gen. nov. sp. nov., isolated from sediment in Xinjiang, China.</title>
        <authorList>
            <person name="Zhang R."/>
        </authorList>
    </citation>
    <scope>NUCLEOTIDE SEQUENCE</scope>
    <source>
        <strain evidence="6">D2Q-11</strain>
    </source>
</reference>
<dbReference type="PANTHER" id="PTHR46233">
    <property type="entry name" value="HYDROXYACYLGLUTATHIONE HYDROLASE GLOC"/>
    <property type="match status" value="1"/>
</dbReference>
<evidence type="ECO:0000256" key="4">
    <source>
        <dbReference type="ARBA" id="ARBA00022833"/>
    </source>
</evidence>
<protein>
    <submittedName>
        <fullName evidence="6">MBL fold metallo-hydrolase</fullName>
    </submittedName>
</protein>
<evidence type="ECO:0000256" key="2">
    <source>
        <dbReference type="ARBA" id="ARBA00022723"/>
    </source>
</evidence>
<evidence type="ECO:0000259" key="5">
    <source>
        <dbReference type="SMART" id="SM00849"/>
    </source>
</evidence>
<name>A0A942Z9U8_9FIRM</name>
<comment type="cofactor">
    <cofactor evidence="1">
        <name>Zn(2+)</name>
        <dbReference type="ChEBI" id="CHEBI:29105"/>
    </cofactor>
</comment>
<proteinExistence type="predicted"/>
<dbReference type="AlphaFoldDB" id="A0A942Z9U8"/>
<dbReference type="EMBL" id="WSFT01000053">
    <property type="protein sequence ID" value="MBS4539693.1"/>
    <property type="molecule type" value="Genomic_DNA"/>
</dbReference>
<evidence type="ECO:0000313" key="7">
    <source>
        <dbReference type="Proteomes" id="UP000724672"/>
    </source>
</evidence>
<dbReference type="RefSeq" id="WP_203367614.1">
    <property type="nucleotide sequence ID" value="NZ_WSFT01000053.1"/>
</dbReference>
<sequence length="208" mass="22800">MILERLPCGVYAANCYIVGSQNTKDGIVIDPAGDVDEIMSIINKYELNIKYIILTHGHGDHIGGLIELKKQINAPILIHELDKEMLMNKDINLSSQMPISPIEVKPDRLIKDGEKLKIGDLEGELIHTPGHTPGSISIKIDNKIFTGDTLFKGSIGRTDLPGGSFDDIIISIQNKLLKYDDDITVLSGHGPSSTIGIEKATNPFIKNY</sequence>
<dbReference type="GO" id="GO:0016787">
    <property type="term" value="F:hydrolase activity"/>
    <property type="evidence" value="ECO:0007669"/>
    <property type="project" value="UniProtKB-KW"/>
</dbReference>
<dbReference type="CDD" id="cd06262">
    <property type="entry name" value="metallo-hydrolase-like_MBL-fold"/>
    <property type="match status" value="1"/>
</dbReference>
<dbReference type="Proteomes" id="UP000724672">
    <property type="component" value="Unassembled WGS sequence"/>
</dbReference>
<organism evidence="6 7">
    <name type="scientific">Anaeromonas frigoriresistens</name>
    <dbReference type="NCBI Taxonomy" id="2683708"/>
    <lineage>
        <taxon>Bacteria</taxon>
        <taxon>Bacillati</taxon>
        <taxon>Bacillota</taxon>
        <taxon>Tissierellia</taxon>
        <taxon>Tissierellales</taxon>
        <taxon>Thermohalobacteraceae</taxon>
        <taxon>Anaeromonas</taxon>
    </lineage>
</organism>
<dbReference type="InterPro" id="IPR036866">
    <property type="entry name" value="RibonucZ/Hydroxyglut_hydro"/>
</dbReference>
<evidence type="ECO:0000313" key="6">
    <source>
        <dbReference type="EMBL" id="MBS4539693.1"/>
    </source>
</evidence>
<feature type="domain" description="Metallo-beta-lactamase" evidence="5">
    <location>
        <begin position="12"/>
        <end position="189"/>
    </location>
</feature>
<keyword evidence="3" id="KW-0378">Hydrolase</keyword>
<dbReference type="SMART" id="SM00849">
    <property type="entry name" value="Lactamase_B"/>
    <property type="match status" value="1"/>
</dbReference>
<evidence type="ECO:0000256" key="3">
    <source>
        <dbReference type="ARBA" id="ARBA00022801"/>
    </source>
</evidence>
<accession>A0A942Z9U8</accession>